<accession>G3MA69</accession>
<dbReference type="KEGG" id="vg:18563543"/>
<organism evidence="2 3">
    <name type="scientific">Bacillus phage G</name>
    <dbReference type="NCBI Taxonomy" id="2884420"/>
    <lineage>
        <taxon>Viruses</taxon>
        <taxon>Duplodnaviria</taxon>
        <taxon>Heunggongvirae</taxon>
        <taxon>Uroviricota</taxon>
        <taxon>Caudoviricetes</taxon>
        <taxon>Donellivirus</taxon>
        <taxon>Donellivirus gee</taxon>
    </lineage>
</organism>
<name>G3MA69_9CAUD</name>
<sequence>MLTILFLILGWFLTIFNVDAYIIDSFKELFNKDISISTYYAIFFVVGLVLDIISFSKRKN</sequence>
<dbReference type="RefSeq" id="YP_009015631.1">
    <property type="nucleotide sequence ID" value="NC_023719.1"/>
</dbReference>
<keyword evidence="1" id="KW-1133">Transmembrane helix</keyword>
<feature type="transmembrane region" description="Helical" evidence="1">
    <location>
        <begin position="36"/>
        <end position="55"/>
    </location>
</feature>
<dbReference type="GeneID" id="18563543"/>
<reference evidence="2 3" key="1">
    <citation type="submission" date="2011-09" db="EMBL/GenBank/DDBJ databases">
        <authorList>
            <person name="Pope W.H."/>
            <person name="Pedulla M.L."/>
            <person name="Ford M.E."/>
            <person name="Peebles C.L."/>
            <person name="Hatfull G.H."/>
            <person name="Hendrix R.W."/>
        </authorList>
    </citation>
    <scope>NUCLEOTIDE SEQUENCE [LARGE SCALE GENOMIC DNA]</scope>
    <source>
        <strain evidence="2">G</strain>
    </source>
</reference>
<keyword evidence="3" id="KW-1185">Reference proteome</keyword>
<evidence type="ECO:0000256" key="1">
    <source>
        <dbReference type="SAM" id="Phobius"/>
    </source>
</evidence>
<dbReference type="EMBL" id="JN638751">
    <property type="protein sequence ID" value="AEO93587.1"/>
    <property type="molecule type" value="Genomic_DNA"/>
</dbReference>
<evidence type="ECO:0000313" key="2">
    <source>
        <dbReference type="EMBL" id="AEO93587.1"/>
    </source>
</evidence>
<keyword evidence="1" id="KW-0472">Membrane</keyword>
<proteinExistence type="predicted"/>
<gene>
    <name evidence="2" type="primary">328</name>
    <name evidence="2" type="ORF">G_328</name>
</gene>
<evidence type="ECO:0000313" key="3">
    <source>
        <dbReference type="Proteomes" id="UP000009273"/>
    </source>
</evidence>
<protein>
    <submittedName>
        <fullName evidence="2">Gp328</fullName>
    </submittedName>
</protein>
<dbReference type="Proteomes" id="UP000009273">
    <property type="component" value="Segment"/>
</dbReference>
<keyword evidence="1" id="KW-0812">Transmembrane</keyword>